<protein>
    <recommendedName>
        <fullName evidence="4">PH domain-containing protein</fullName>
    </recommendedName>
</protein>
<sequence>MTAPPDEQRIAYQSHLVWFWPVFWPVAIALRWFLGWDAGGPLVLWIPAIALLETNAILTALRVRRGLTLGARGIIWHKHEMRLSWANVTAVEESTRWGVARLVVRLGDSGQAQEDVSLPARAEVRRNLRRFGAPIALRTRPLARPAAEVAELADRLRQEYEPPQGVMGFLSGATSPEQERARKSARLWMRLANAGLCVLLVGALTVNVVPSSPSQIGFFFKPTTGPGYIDQALFMTNYGTAATAPTLKLVPLDRAGHALPGVTVRTAYGSDRGLVVLPPHSTESDVLAFDGPGFRDVTDVRVVVRRKDHPKRPAIAAEDLRARRLLGTRFTNPFQDFDTLLLHNTNSVAVAVRVVCILWDDPPAGAAQQMVRSLPIGGLISIGPFDEARVPVAEPVRSLARDCGSVMVYYSRPDPPASV</sequence>
<keyword evidence="1" id="KW-1133">Transmembrane helix</keyword>
<evidence type="ECO:0000256" key="1">
    <source>
        <dbReference type="SAM" id="Phobius"/>
    </source>
</evidence>
<evidence type="ECO:0008006" key="4">
    <source>
        <dbReference type="Google" id="ProtNLM"/>
    </source>
</evidence>
<keyword evidence="1" id="KW-0472">Membrane</keyword>
<dbReference type="EMBL" id="BAAAMR010000001">
    <property type="protein sequence ID" value="GAA2117833.1"/>
    <property type="molecule type" value="Genomic_DNA"/>
</dbReference>
<feature type="transmembrane region" description="Helical" evidence="1">
    <location>
        <begin position="187"/>
        <end position="209"/>
    </location>
</feature>
<feature type="transmembrane region" description="Helical" evidence="1">
    <location>
        <begin position="42"/>
        <end position="63"/>
    </location>
</feature>
<keyword evidence="1" id="KW-0812">Transmembrane</keyword>
<organism evidence="2 3">
    <name type="scientific">Actinomadura napierensis</name>
    <dbReference type="NCBI Taxonomy" id="267854"/>
    <lineage>
        <taxon>Bacteria</taxon>
        <taxon>Bacillati</taxon>
        <taxon>Actinomycetota</taxon>
        <taxon>Actinomycetes</taxon>
        <taxon>Streptosporangiales</taxon>
        <taxon>Thermomonosporaceae</taxon>
        <taxon>Actinomadura</taxon>
    </lineage>
</organism>
<evidence type="ECO:0000313" key="3">
    <source>
        <dbReference type="Proteomes" id="UP001501020"/>
    </source>
</evidence>
<evidence type="ECO:0000313" key="2">
    <source>
        <dbReference type="EMBL" id="GAA2117833.1"/>
    </source>
</evidence>
<feature type="transmembrane region" description="Helical" evidence="1">
    <location>
        <begin position="16"/>
        <end position="36"/>
    </location>
</feature>
<accession>A0ABP5JGS0</accession>
<proteinExistence type="predicted"/>
<name>A0ABP5JGS0_9ACTN</name>
<comment type="caution">
    <text evidence="2">The sequence shown here is derived from an EMBL/GenBank/DDBJ whole genome shotgun (WGS) entry which is preliminary data.</text>
</comment>
<dbReference type="Proteomes" id="UP001501020">
    <property type="component" value="Unassembled WGS sequence"/>
</dbReference>
<keyword evidence="3" id="KW-1185">Reference proteome</keyword>
<reference evidence="3" key="1">
    <citation type="journal article" date="2019" name="Int. J. Syst. Evol. Microbiol.">
        <title>The Global Catalogue of Microorganisms (GCM) 10K type strain sequencing project: providing services to taxonomists for standard genome sequencing and annotation.</title>
        <authorList>
            <consortium name="The Broad Institute Genomics Platform"/>
            <consortium name="The Broad Institute Genome Sequencing Center for Infectious Disease"/>
            <person name="Wu L."/>
            <person name="Ma J."/>
        </authorList>
    </citation>
    <scope>NUCLEOTIDE SEQUENCE [LARGE SCALE GENOMIC DNA]</scope>
    <source>
        <strain evidence="3">JCM 13850</strain>
    </source>
</reference>
<gene>
    <name evidence="2" type="ORF">GCM10009727_00370</name>
</gene>